<dbReference type="OrthoDB" id="7032026at2"/>
<name>A0A3Q9BRV1_9BURK</name>
<feature type="domain" description="DUF3658" evidence="1">
    <location>
        <begin position="87"/>
        <end position="159"/>
    </location>
</feature>
<sequence length="168" mass="19156">MPSDLTLNALLVDALEKLDLALNEALNLSQNSSEDFYHIGTLGRSIGLIREFQSPILEKYPELKPPPPWQDWSLPELTHEEIENVSEITNEELEAIDLALLSYSNHQFQKVARIVGVFMTESKLHKAGIPDIFYSQRIEALCGKGLFEFKGNLKFMRYCEVRLTQTAM</sequence>
<dbReference type="InterPro" id="IPR022123">
    <property type="entry name" value="DUF3658"/>
</dbReference>
<accession>A0A3Q9BRV1</accession>
<dbReference type="EMBL" id="CP034464">
    <property type="protein sequence ID" value="AZP13043.1"/>
    <property type="molecule type" value="Genomic_DNA"/>
</dbReference>
<evidence type="ECO:0000259" key="1">
    <source>
        <dbReference type="Pfam" id="PF12395"/>
    </source>
</evidence>
<organism evidence="2 3">
    <name type="scientific">Undibacterium parvum</name>
    <dbReference type="NCBI Taxonomy" id="401471"/>
    <lineage>
        <taxon>Bacteria</taxon>
        <taxon>Pseudomonadati</taxon>
        <taxon>Pseudomonadota</taxon>
        <taxon>Betaproteobacteria</taxon>
        <taxon>Burkholderiales</taxon>
        <taxon>Oxalobacteraceae</taxon>
        <taxon>Undibacterium</taxon>
    </lineage>
</organism>
<keyword evidence="3" id="KW-1185">Reference proteome</keyword>
<dbReference type="KEGG" id="upv:EJN92_14160"/>
<dbReference type="Proteomes" id="UP000275663">
    <property type="component" value="Chromosome"/>
</dbReference>
<dbReference type="AlphaFoldDB" id="A0A3Q9BRV1"/>
<dbReference type="Pfam" id="PF12395">
    <property type="entry name" value="DUF3658"/>
    <property type="match status" value="1"/>
</dbReference>
<proteinExistence type="predicted"/>
<evidence type="ECO:0000313" key="2">
    <source>
        <dbReference type="EMBL" id="AZP13043.1"/>
    </source>
</evidence>
<reference evidence="2 3" key="1">
    <citation type="journal article" date="2011" name="Int. J. Syst. Evol. Microbiol.">
        <title>Description of Undibacterium oligocarboniphilum sp. nov., isolated from purified water, and Undibacterium pigrum strain CCUG 49012 as the type strain of Undibacterium parvum sp. nov., and emended descriptions of the genus Undibacterium and the species Undibacterium pigrum.</title>
        <authorList>
            <person name="Eder W."/>
            <person name="Wanner G."/>
            <person name="Ludwig W."/>
            <person name="Busse H.J."/>
            <person name="Ziemke-Kageler F."/>
            <person name="Lang E."/>
        </authorList>
    </citation>
    <scope>NUCLEOTIDE SEQUENCE [LARGE SCALE GENOMIC DNA]</scope>
    <source>
        <strain evidence="2 3">DSM 23061</strain>
    </source>
</reference>
<dbReference type="RefSeq" id="WP_126128419.1">
    <property type="nucleotide sequence ID" value="NZ_CP034464.1"/>
</dbReference>
<protein>
    <recommendedName>
        <fullName evidence="1">DUF3658 domain-containing protein</fullName>
    </recommendedName>
</protein>
<evidence type="ECO:0000313" key="3">
    <source>
        <dbReference type="Proteomes" id="UP000275663"/>
    </source>
</evidence>
<gene>
    <name evidence="2" type="ORF">EJN92_14160</name>
</gene>